<dbReference type="STRING" id="155417.A0A4V1X8J0"/>
<feature type="compositionally biased region" description="Basic and acidic residues" evidence="5">
    <location>
        <begin position="291"/>
        <end position="304"/>
    </location>
</feature>
<comment type="caution">
    <text evidence="7">The sequence shown here is derived from an EMBL/GenBank/DDBJ whole genome shotgun (WGS) entry which is preliminary data.</text>
</comment>
<accession>A0A4V1X8J0</accession>
<gene>
    <name evidence="7" type="ORF">DL764_011040</name>
</gene>
<evidence type="ECO:0000256" key="5">
    <source>
        <dbReference type="SAM" id="MobiDB-lite"/>
    </source>
</evidence>
<keyword evidence="8" id="KW-1185">Reference proteome</keyword>
<feature type="transmembrane region" description="Helical" evidence="6">
    <location>
        <begin position="57"/>
        <end position="76"/>
    </location>
</feature>
<evidence type="ECO:0000256" key="2">
    <source>
        <dbReference type="ARBA" id="ARBA00022692"/>
    </source>
</evidence>
<keyword evidence="3 6" id="KW-1133">Transmembrane helix</keyword>
<evidence type="ECO:0000256" key="6">
    <source>
        <dbReference type="SAM" id="Phobius"/>
    </source>
</evidence>
<feature type="transmembrane region" description="Helical" evidence="6">
    <location>
        <begin position="220"/>
        <end position="240"/>
    </location>
</feature>
<dbReference type="Proteomes" id="UP000293360">
    <property type="component" value="Unassembled WGS sequence"/>
</dbReference>
<feature type="transmembrane region" description="Helical" evidence="6">
    <location>
        <begin position="170"/>
        <end position="194"/>
    </location>
</feature>
<dbReference type="GO" id="GO:0000324">
    <property type="term" value="C:fungal-type vacuole"/>
    <property type="evidence" value="ECO:0007669"/>
    <property type="project" value="TreeGrafter"/>
</dbReference>
<evidence type="ECO:0008006" key="9">
    <source>
        <dbReference type="Google" id="ProtNLM"/>
    </source>
</evidence>
<proteinExistence type="predicted"/>
<evidence type="ECO:0000313" key="8">
    <source>
        <dbReference type="Proteomes" id="UP000293360"/>
    </source>
</evidence>
<keyword evidence="4 6" id="KW-0472">Membrane</keyword>
<evidence type="ECO:0000313" key="7">
    <source>
        <dbReference type="EMBL" id="RYO73908.1"/>
    </source>
</evidence>
<dbReference type="EMBL" id="QJNU01001602">
    <property type="protein sequence ID" value="RYO73908.1"/>
    <property type="molecule type" value="Genomic_DNA"/>
</dbReference>
<dbReference type="OrthoDB" id="3358017at2759"/>
<comment type="subcellular location">
    <subcellularLocation>
        <location evidence="1">Membrane</location>
        <topology evidence="1">Multi-pass membrane protein</topology>
    </subcellularLocation>
</comment>
<evidence type="ECO:0000256" key="3">
    <source>
        <dbReference type="ARBA" id="ARBA00022989"/>
    </source>
</evidence>
<organism evidence="7 8">
    <name type="scientific">Monosporascus ibericus</name>
    <dbReference type="NCBI Taxonomy" id="155417"/>
    <lineage>
        <taxon>Eukaryota</taxon>
        <taxon>Fungi</taxon>
        <taxon>Dikarya</taxon>
        <taxon>Ascomycota</taxon>
        <taxon>Pezizomycotina</taxon>
        <taxon>Sordariomycetes</taxon>
        <taxon>Xylariomycetidae</taxon>
        <taxon>Xylariales</taxon>
        <taxon>Xylariales incertae sedis</taxon>
        <taxon>Monosporascus</taxon>
    </lineage>
</organism>
<dbReference type="AlphaFoldDB" id="A0A4V1X8J0"/>
<keyword evidence="2 6" id="KW-0812">Transmembrane</keyword>
<protein>
    <recommendedName>
        <fullName evidence="9">RTA1 domain protein</fullName>
    </recommendedName>
</protein>
<name>A0A4V1X8J0_9PEZI</name>
<reference evidence="7 8" key="1">
    <citation type="submission" date="2018-06" db="EMBL/GenBank/DDBJ databases">
        <title>Complete Genomes of Monosporascus.</title>
        <authorList>
            <person name="Robinson A.J."/>
            <person name="Natvig D.O."/>
        </authorList>
    </citation>
    <scope>NUCLEOTIDE SEQUENCE [LARGE SCALE GENOMIC DNA]</scope>
    <source>
        <strain evidence="7 8">CBS 110550</strain>
    </source>
</reference>
<dbReference type="PANTHER" id="PTHR31465:SF8">
    <property type="entry name" value="DOMAIN PROTEIN, PUTATIVE (AFU_ORTHOLOGUE AFUA_6G14140)-RELATED"/>
    <property type="match status" value="1"/>
</dbReference>
<evidence type="ECO:0000256" key="1">
    <source>
        <dbReference type="ARBA" id="ARBA00004141"/>
    </source>
</evidence>
<dbReference type="PANTHER" id="PTHR31465">
    <property type="entry name" value="PROTEIN RTA1-RELATED"/>
    <property type="match status" value="1"/>
</dbReference>
<feature type="transmembrane region" description="Helical" evidence="6">
    <location>
        <begin position="88"/>
        <end position="112"/>
    </location>
</feature>
<feature type="transmembrane region" description="Helical" evidence="6">
    <location>
        <begin position="260"/>
        <end position="285"/>
    </location>
</feature>
<dbReference type="Pfam" id="PF04479">
    <property type="entry name" value="RTA1"/>
    <property type="match status" value="1"/>
</dbReference>
<dbReference type="InterPro" id="IPR007568">
    <property type="entry name" value="RTA1"/>
</dbReference>
<feature type="region of interest" description="Disordered" evidence="5">
    <location>
        <begin position="291"/>
        <end position="311"/>
    </location>
</feature>
<feature type="transmembrane region" description="Helical" evidence="6">
    <location>
        <begin position="133"/>
        <end position="158"/>
    </location>
</feature>
<dbReference type="GO" id="GO:0005886">
    <property type="term" value="C:plasma membrane"/>
    <property type="evidence" value="ECO:0007669"/>
    <property type="project" value="TreeGrafter"/>
</dbReference>
<sequence>MGPETNFWTCHQVTKRCPVEATVLGYYPDFRISTFLAAVFGLCMLGHVVTGIWKRTWAYSGFLAAGCGLELAGYVARTQLSNNPWNKAAFQTQICAIIIGPTVICISLYLTLKHLTLAVDPSLSRLRPGLYPLVFVPADVSCLILQAIGGGLAAGARWDKTKWLINGNRLIIAGIALQCLVLGLFGSLCLEYYLRSKRRLKGKVCPETRAVWGDRRLRKFCYALLGAYIGIMIRCLYRIAEMAGGWGNRIMRDEPSFLVLEGFMILIPAIVLTLFPAGVFFPAMAKPRSDERRKNVDEPKELGDSKTSVSRGPTLLNFPGLLL</sequence>
<feature type="transmembrane region" description="Helical" evidence="6">
    <location>
        <begin position="32"/>
        <end position="50"/>
    </location>
</feature>
<evidence type="ECO:0000256" key="4">
    <source>
        <dbReference type="ARBA" id="ARBA00023136"/>
    </source>
</evidence>